<evidence type="ECO:0000313" key="2">
    <source>
        <dbReference type="EMBL" id="BCB28449.1"/>
    </source>
</evidence>
<evidence type="ECO:0000259" key="1">
    <source>
        <dbReference type="Pfam" id="PF12281"/>
    </source>
</evidence>
<dbReference type="AlphaFoldDB" id="A0A6F8VIB1"/>
<dbReference type="EMBL" id="AP022853">
    <property type="protein sequence ID" value="BCB28449.1"/>
    <property type="molecule type" value="Genomic_DNA"/>
</dbReference>
<gene>
    <name evidence="2" type="ORF">SKTS_33350</name>
</gene>
<reference evidence="3" key="1">
    <citation type="submission" date="2020-03" db="EMBL/GenBank/DDBJ databases">
        <title>Complete genome sequence of sulfur-oxidizing bacterium skT11.</title>
        <authorList>
            <person name="Kanda M."/>
            <person name="Kojima H."/>
            <person name="Fukui M."/>
        </authorList>
    </citation>
    <scope>NUCLEOTIDE SEQUENCE [LARGE SCALE GENOMIC DNA]</scope>
    <source>
        <strain evidence="3">skT11</strain>
    </source>
</reference>
<proteinExistence type="predicted"/>
<evidence type="ECO:0000313" key="3">
    <source>
        <dbReference type="Proteomes" id="UP000502260"/>
    </source>
</evidence>
<keyword evidence="3" id="KW-1185">Reference proteome</keyword>
<accession>A0A6F8VIB1</accession>
<dbReference type="Pfam" id="PF12281">
    <property type="entry name" value="NTP_transf_8"/>
    <property type="match status" value="1"/>
</dbReference>
<dbReference type="InterPro" id="IPR058575">
    <property type="entry name" value="NTP_transf_8_dom"/>
</dbReference>
<feature type="domain" description="Nucleotidyltransferase-like" evidence="1">
    <location>
        <begin position="1"/>
        <end position="162"/>
    </location>
</feature>
<organism evidence="2 3">
    <name type="scientific">Sulfurimicrobium lacus</name>
    <dbReference type="NCBI Taxonomy" id="2715678"/>
    <lineage>
        <taxon>Bacteria</taxon>
        <taxon>Pseudomonadati</taxon>
        <taxon>Pseudomonadota</taxon>
        <taxon>Betaproteobacteria</taxon>
        <taxon>Nitrosomonadales</taxon>
        <taxon>Sulfuricellaceae</taxon>
        <taxon>Sulfurimicrobium</taxon>
    </lineage>
</organism>
<dbReference type="KEGG" id="slac:SKTS_33350"/>
<dbReference type="Proteomes" id="UP000502260">
    <property type="component" value="Chromosome"/>
</dbReference>
<name>A0A6F8VIB1_9PROT</name>
<protein>
    <recommendedName>
        <fullName evidence="1">Nucleotidyltransferase-like domain-containing protein</fullName>
    </recommendedName>
</protein>
<sequence>MDLLWDSRAKIRLASTGDDTDFAGIMALLKRADRSFEIVENTPFRAANEDGFMVDLIRQTPNPPWKVEPNRFFENDLIATDIWNMKWLLSAPRVEQTVICENGRPARMVVPDPRAFALFKLWLSSSNEREPIKKRRDLHQAAAVFALVEQYLPQFPLSRAALKMFPAEIAQSMPVGTR</sequence>